<dbReference type="OrthoDB" id="6658576at2"/>
<organism evidence="2 3">
    <name type="scientific">Chromatium okenii</name>
    <dbReference type="NCBI Taxonomy" id="61644"/>
    <lineage>
        <taxon>Bacteria</taxon>
        <taxon>Pseudomonadati</taxon>
        <taxon>Pseudomonadota</taxon>
        <taxon>Gammaproteobacteria</taxon>
        <taxon>Chromatiales</taxon>
        <taxon>Chromatiaceae</taxon>
        <taxon>Chromatium</taxon>
    </lineage>
</organism>
<evidence type="ECO:0000259" key="1">
    <source>
        <dbReference type="Pfam" id="PF01710"/>
    </source>
</evidence>
<dbReference type="Pfam" id="PF01710">
    <property type="entry name" value="HTH_Tnp_IS630"/>
    <property type="match status" value="1"/>
</dbReference>
<proteinExistence type="predicted"/>
<dbReference type="RefSeq" id="WP_105072505.1">
    <property type="nucleotide sequence ID" value="NZ_PPGH01000010.1"/>
</dbReference>
<dbReference type="AlphaFoldDB" id="A0A2S7XUX3"/>
<protein>
    <submittedName>
        <fullName evidence="2">Transposase</fullName>
    </submittedName>
</protein>
<dbReference type="Proteomes" id="UP000239936">
    <property type="component" value="Unassembled WGS sequence"/>
</dbReference>
<dbReference type="InterPro" id="IPR002622">
    <property type="entry name" value="Transposase_14"/>
</dbReference>
<name>A0A2S7XUX3_9GAMM</name>
<evidence type="ECO:0000313" key="2">
    <source>
        <dbReference type="EMBL" id="PQJ97547.1"/>
    </source>
</evidence>
<dbReference type="SUPFAM" id="SSF46689">
    <property type="entry name" value="Homeodomain-like"/>
    <property type="match status" value="1"/>
</dbReference>
<feature type="domain" description="Transposase Synechocystis PCC 6803" evidence="1">
    <location>
        <begin position="1"/>
        <end position="104"/>
    </location>
</feature>
<accession>A0A2S7XUX3</accession>
<gene>
    <name evidence="2" type="ORF">CXB77_01360</name>
</gene>
<dbReference type="EMBL" id="PPGH01000010">
    <property type="protein sequence ID" value="PQJ97547.1"/>
    <property type="molecule type" value="Genomic_DNA"/>
</dbReference>
<dbReference type="InterPro" id="IPR009057">
    <property type="entry name" value="Homeodomain-like_sf"/>
</dbReference>
<keyword evidence="3" id="KW-1185">Reference proteome</keyword>
<comment type="caution">
    <text evidence="2">The sequence shown here is derived from an EMBL/GenBank/DDBJ whole genome shotgun (WGS) entry which is preliminary data.</text>
</comment>
<evidence type="ECO:0000313" key="3">
    <source>
        <dbReference type="Proteomes" id="UP000239936"/>
    </source>
</evidence>
<sequence>MTYSVDFRRRALEIKEKFNLTYSETACRLGVGSASLIRWNKELEPQKHRNKPATKINTNQLLKDVETYPDAYLQERADRLQVSKSGIGAALKRLGISRKKNIFSSQSR</sequence>
<reference evidence="2 3" key="1">
    <citation type="submission" date="2018-01" db="EMBL/GenBank/DDBJ databases">
        <title>The complete genome sequence of Chromatium okenii LaCa, a purple sulfur bacterium with a turbulent life.</title>
        <authorList>
            <person name="Luedin S.M."/>
            <person name="Liechti N."/>
            <person name="Storelli N."/>
            <person name="Danza F."/>
            <person name="Wittwer M."/>
            <person name="Pothier J.F."/>
            <person name="Tonolla M.A."/>
        </authorList>
    </citation>
    <scope>NUCLEOTIDE SEQUENCE [LARGE SCALE GENOMIC DNA]</scope>
    <source>
        <strain evidence="2 3">LaCa</strain>
    </source>
</reference>